<reference evidence="4" key="1">
    <citation type="journal article" date="2019" name="Int. J. Syst. Evol. Microbiol.">
        <title>The Global Catalogue of Microorganisms (GCM) 10K type strain sequencing project: providing services to taxonomists for standard genome sequencing and annotation.</title>
        <authorList>
            <consortium name="The Broad Institute Genomics Platform"/>
            <consortium name="The Broad Institute Genome Sequencing Center for Infectious Disease"/>
            <person name="Wu L."/>
            <person name="Ma J."/>
        </authorList>
    </citation>
    <scope>NUCLEOTIDE SEQUENCE [LARGE SCALE GENOMIC DNA]</scope>
    <source>
        <strain evidence="4">KCTC 52924</strain>
    </source>
</reference>
<organism evidence="3 4">
    <name type="scientific">Arenibacter antarcticus</name>
    <dbReference type="NCBI Taxonomy" id="2040469"/>
    <lineage>
        <taxon>Bacteria</taxon>
        <taxon>Pseudomonadati</taxon>
        <taxon>Bacteroidota</taxon>
        <taxon>Flavobacteriia</taxon>
        <taxon>Flavobacteriales</taxon>
        <taxon>Flavobacteriaceae</taxon>
        <taxon>Arenibacter</taxon>
    </lineage>
</organism>
<gene>
    <name evidence="3" type="primary">traM</name>
    <name evidence="3" type="ORF">ACFS1K_09400</name>
</gene>
<evidence type="ECO:0000259" key="2">
    <source>
        <dbReference type="Pfam" id="PF12508"/>
    </source>
</evidence>
<proteinExistence type="predicted"/>
<name>A0ABW5VE72_9FLAO</name>
<sequence>MNYKIEKFNLWIKRHRLFAFSAPIILLLAVFFVMTSTSTMSIDKQYSIPEDAYNNTLPDHNKQLDVAKPNDIYKKSLKDSLDQLRSKGLFKSILETTKENDSLERILEELNNFSLSEKENNDTTRTKTISYSESNNSKTTATQEKLEYRNLLIQARDQRQARSQDYSAPYTEPSTTTNSDPISFDAAIYRDQFILPGNRVTLILKDDIHFKGRRFSKNTFVFATANVQGSRVLLEITNIDNTAMALTAIDQEDGMIGLHNERAGQLLQEFKADIQQQGVKELSEAVGEAIEIPLAQNLLRSFGNFFHKKKYKQRDKILLVNGDRVFLTQKKP</sequence>
<feature type="domain" description="Conjugative transposon TraM C-terminal" evidence="2">
    <location>
        <begin position="185"/>
        <end position="327"/>
    </location>
</feature>
<accession>A0ABW5VE72</accession>
<evidence type="ECO:0000256" key="1">
    <source>
        <dbReference type="SAM" id="MobiDB-lite"/>
    </source>
</evidence>
<dbReference type="InterPro" id="IPR055407">
    <property type="entry name" value="TraM_C"/>
</dbReference>
<keyword evidence="4" id="KW-1185">Reference proteome</keyword>
<comment type="caution">
    <text evidence="3">The sequence shown here is derived from an EMBL/GenBank/DDBJ whole genome shotgun (WGS) entry which is preliminary data.</text>
</comment>
<evidence type="ECO:0000313" key="4">
    <source>
        <dbReference type="Proteomes" id="UP001597532"/>
    </source>
</evidence>
<dbReference type="Proteomes" id="UP001597532">
    <property type="component" value="Unassembled WGS sequence"/>
</dbReference>
<evidence type="ECO:0000313" key="3">
    <source>
        <dbReference type="EMBL" id="MFD2789977.1"/>
    </source>
</evidence>
<dbReference type="RefSeq" id="WP_251805995.1">
    <property type="nucleotide sequence ID" value="NZ_CP166679.1"/>
</dbReference>
<protein>
    <submittedName>
        <fullName evidence="3">Conjugative transposon protein TraM</fullName>
    </submittedName>
</protein>
<feature type="region of interest" description="Disordered" evidence="1">
    <location>
        <begin position="117"/>
        <end position="142"/>
    </location>
</feature>
<feature type="compositionally biased region" description="Polar residues" evidence="1">
    <location>
        <begin position="126"/>
        <end position="142"/>
    </location>
</feature>
<dbReference type="Pfam" id="PF12508">
    <property type="entry name" value="Transposon_TraM"/>
    <property type="match status" value="1"/>
</dbReference>
<dbReference type="EMBL" id="JBHUOK010000030">
    <property type="protein sequence ID" value="MFD2789977.1"/>
    <property type="molecule type" value="Genomic_DNA"/>
</dbReference>